<protein>
    <submittedName>
        <fullName evidence="2">Uncharacterized protein</fullName>
    </submittedName>
</protein>
<dbReference type="WBParaSite" id="SRDH1_31690.1">
    <property type="protein sequence ID" value="SRDH1_31690.1"/>
    <property type="gene ID" value="SRDH1_31690"/>
</dbReference>
<proteinExistence type="predicted"/>
<sequence>MVMYNERLVLITSDKRNHIIEYLRIVIYSLSTEIFIALPRIKHKCCQYILLTRMAPKCS</sequence>
<accession>A0AA85F1Y5</accession>
<evidence type="ECO:0000313" key="2">
    <source>
        <dbReference type="WBParaSite" id="SRDH1_31690.1"/>
    </source>
</evidence>
<reference evidence="2" key="2">
    <citation type="submission" date="2023-11" db="UniProtKB">
        <authorList>
            <consortium name="WormBaseParasite"/>
        </authorList>
    </citation>
    <scope>IDENTIFICATION</scope>
</reference>
<organism evidence="1 2">
    <name type="scientific">Schistosoma rodhaini</name>
    <dbReference type="NCBI Taxonomy" id="6188"/>
    <lineage>
        <taxon>Eukaryota</taxon>
        <taxon>Metazoa</taxon>
        <taxon>Spiralia</taxon>
        <taxon>Lophotrochozoa</taxon>
        <taxon>Platyhelminthes</taxon>
        <taxon>Trematoda</taxon>
        <taxon>Digenea</taxon>
        <taxon>Strigeidida</taxon>
        <taxon>Schistosomatoidea</taxon>
        <taxon>Schistosomatidae</taxon>
        <taxon>Schistosoma</taxon>
    </lineage>
</organism>
<reference evidence="1" key="1">
    <citation type="submission" date="2022-06" db="EMBL/GenBank/DDBJ databases">
        <authorList>
            <person name="Berger JAMES D."/>
            <person name="Berger JAMES D."/>
        </authorList>
    </citation>
    <scope>NUCLEOTIDE SEQUENCE [LARGE SCALE GENOMIC DNA]</scope>
</reference>
<name>A0AA85F1Y5_9TREM</name>
<dbReference type="Proteomes" id="UP000050792">
    <property type="component" value="Unassembled WGS sequence"/>
</dbReference>
<keyword evidence="1" id="KW-1185">Reference proteome</keyword>
<dbReference type="AlphaFoldDB" id="A0AA85F1Y5"/>
<evidence type="ECO:0000313" key="1">
    <source>
        <dbReference type="Proteomes" id="UP000050792"/>
    </source>
</evidence>